<evidence type="ECO:0000313" key="2">
    <source>
        <dbReference type="Proteomes" id="UP001177080"/>
    </source>
</evidence>
<dbReference type="EMBL" id="WHSC02000021">
    <property type="protein sequence ID" value="MDO6125034.1"/>
    <property type="molecule type" value="Genomic_DNA"/>
</dbReference>
<keyword evidence="2" id="KW-1185">Reference proteome</keyword>
<protein>
    <submittedName>
        <fullName evidence="1">DUF982 domain-containing protein</fullName>
    </submittedName>
</protein>
<name>A0ABT8XMT9_9HYPH</name>
<accession>A0ABT8XMT9</accession>
<gene>
    <name evidence="1" type="ORF">GB928_028010</name>
</gene>
<reference evidence="1" key="1">
    <citation type="submission" date="2022-04" db="EMBL/GenBank/DDBJ databases">
        <title>Shinella lacus sp. nov., a novel member of the genus Shinella from water.</title>
        <authorList>
            <person name="Deng Y."/>
        </authorList>
    </citation>
    <scope>NUCLEOTIDE SEQUENCE</scope>
    <source>
        <strain evidence="1">JCM 31239</strain>
    </source>
</reference>
<evidence type="ECO:0000313" key="1">
    <source>
        <dbReference type="EMBL" id="MDO6125034.1"/>
    </source>
</evidence>
<comment type="caution">
    <text evidence="1">The sequence shown here is derived from an EMBL/GenBank/DDBJ whole genome shotgun (WGS) entry which is preliminary data.</text>
</comment>
<dbReference type="Pfam" id="PF06169">
    <property type="entry name" value="DUF982"/>
    <property type="match status" value="1"/>
</dbReference>
<dbReference type="Proteomes" id="UP001177080">
    <property type="component" value="Unassembled WGS sequence"/>
</dbReference>
<dbReference type="Gene3D" id="6.10.250.730">
    <property type="match status" value="1"/>
</dbReference>
<feature type="non-terminal residue" evidence="1">
    <location>
        <position position="1"/>
    </location>
</feature>
<sequence length="59" mass="6469">SPSSIGQTLIHSGGNSQWQVSWEEPIMFETTKLGKYGTVTSTAEAARALIERWPFDTGL</sequence>
<organism evidence="1 2">
    <name type="scientific">Shinella curvata</name>
    <dbReference type="NCBI Taxonomy" id="1817964"/>
    <lineage>
        <taxon>Bacteria</taxon>
        <taxon>Pseudomonadati</taxon>
        <taxon>Pseudomonadota</taxon>
        <taxon>Alphaproteobacteria</taxon>
        <taxon>Hyphomicrobiales</taxon>
        <taxon>Rhizobiaceae</taxon>
        <taxon>Shinella</taxon>
    </lineage>
</organism>
<dbReference type="InterPro" id="IPR010385">
    <property type="entry name" value="DUF982"/>
</dbReference>
<proteinExistence type="predicted"/>
<dbReference type="RefSeq" id="WP_303278958.1">
    <property type="nucleotide sequence ID" value="NZ_WHSC02000021.1"/>
</dbReference>